<proteinExistence type="predicted"/>
<dbReference type="Gene3D" id="3.20.20.370">
    <property type="entry name" value="Glycoside hydrolase/deacetylase"/>
    <property type="match status" value="1"/>
</dbReference>
<dbReference type="CDD" id="cd10807">
    <property type="entry name" value="YdjC_like_3"/>
    <property type="match status" value="1"/>
</dbReference>
<keyword evidence="2" id="KW-0479">Metal-binding</keyword>
<protein>
    <submittedName>
        <fullName evidence="6">ChbG/HpnK family deacetylase</fullName>
    </submittedName>
</protein>
<dbReference type="EMBL" id="JAVCAP010000002">
    <property type="protein sequence ID" value="MDP8566743.1"/>
    <property type="molecule type" value="Genomic_DNA"/>
</dbReference>
<dbReference type="RefSeq" id="WP_306388445.1">
    <property type="nucleotide sequence ID" value="NZ_JAVCAP010000002.1"/>
</dbReference>
<dbReference type="PANTHER" id="PTHR31609">
    <property type="entry name" value="YDJC DEACETYLASE FAMILY MEMBER"/>
    <property type="match status" value="1"/>
</dbReference>
<dbReference type="Proteomes" id="UP001225906">
    <property type="component" value="Unassembled WGS sequence"/>
</dbReference>
<dbReference type="InterPro" id="IPR011330">
    <property type="entry name" value="Glyco_hydro/deAcase_b/a-brl"/>
</dbReference>
<comment type="cofactor">
    <cofactor evidence="1">
        <name>Mg(2+)</name>
        <dbReference type="ChEBI" id="CHEBI:18420"/>
    </cofactor>
</comment>
<organism evidence="6 7">
    <name type="scientific">Methylophilus aquaticus</name>
    <dbReference type="NCBI Taxonomy" id="1971610"/>
    <lineage>
        <taxon>Bacteria</taxon>
        <taxon>Pseudomonadati</taxon>
        <taxon>Pseudomonadota</taxon>
        <taxon>Betaproteobacteria</taxon>
        <taxon>Nitrosomonadales</taxon>
        <taxon>Methylophilaceae</taxon>
        <taxon>Methylophilus</taxon>
    </lineage>
</organism>
<evidence type="ECO:0000256" key="5">
    <source>
        <dbReference type="ARBA" id="ARBA00023277"/>
    </source>
</evidence>
<comment type="caution">
    <text evidence="6">The sequence shown here is derived from an EMBL/GenBank/DDBJ whole genome shotgun (WGS) entry which is preliminary data.</text>
</comment>
<accession>A0ABT9JQB6</accession>
<evidence type="ECO:0000256" key="4">
    <source>
        <dbReference type="ARBA" id="ARBA00022842"/>
    </source>
</evidence>
<dbReference type="SUPFAM" id="SSF88713">
    <property type="entry name" value="Glycoside hydrolase/deacetylase"/>
    <property type="match status" value="1"/>
</dbReference>
<reference evidence="7" key="1">
    <citation type="journal article" date="2019" name="Int. J. Syst. Evol. Microbiol.">
        <title>The Global Catalogue of Microorganisms (GCM) 10K type strain sequencing project: providing services to taxonomists for standard genome sequencing and annotation.</title>
        <authorList>
            <consortium name="The Broad Institute Genomics Platform"/>
            <consortium name="The Broad Institute Genome Sequencing Center for Infectious Disease"/>
            <person name="Wu L."/>
            <person name="Ma J."/>
        </authorList>
    </citation>
    <scope>NUCLEOTIDE SEQUENCE [LARGE SCALE GENOMIC DNA]</scope>
    <source>
        <strain evidence="7">VKM B-3159</strain>
    </source>
</reference>
<evidence type="ECO:0000313" key="7">
    <source>
        <dbReference type="Proteomes" id="UP001225906"/>
    </source>
</evidence>
<keyword evidence="3" id="KW-0378">Hydrolase</keyword>
<evidence type="ECO:0000313" key="6">
    <source>
        <dbReference type="EMBL" id="MDP8566743.1"/>
    </source>
</evidence>
<keyword evidence="5" id="KW-0119">Carbohydrate metabolism</keyword>
<sequence length="287" mass="31562">MAKLIVCADDYAQSTAIDAAICDLIVKGLLTATSCMTLSPHWASSAKQLTTAIRQQADVGLHLDFTQFSHALRLPHAQLVLRSLLRLLDTQAILHNIRQQLDAFELAMGTPPDYVDGHLHVHQLPQIRVALLAELSHRYAHLPAAQRPWLRISSPPAGSGFKARLIHCLGARALQQQAAACGFASSPVLLGVYDFHGDATDYQAHWQQWIAQCQRYADHAIPGLPPVLMCHPAHPAAPADSDDPIAAARIVEWQLMQSAAFQSWLVNIDIQPVKGSMQQTILMKEHM</sequence>
<dbReference type="InterPro" id="IPR006879">
    <property type="entry name" value="YdjC-like"/>
</dbReference>
<evidence type="ECO:0000256" key="2">
    <source>
        <dbReference type="ARBA" id="ARBA00022723"/>
    </source>
</evidence>
<keyword evidence="4" id="KW-0460">Magnesium</keyword>
<dbReference type="Pfam" id="PF04794">
    <property type="entry name" value="YdjC"/>
    <property type="match status" value="1"/>
</dbReference>
<dbReference type="PANTHER" id="PTHR31609:SF1">
    <property type="entry name" value="CARBOHYDRATE DEACETYLASE"/>
    <property type="match status" value="1"/>
</dbReference>
<keyword evidence="7" id="KW-1185">Reference proteome</keyword>
<evidence type="ECO:0000256" key="3">
    <source>
        <dbReference type="ARBA" id="ARBA00022801"/>
    </source>
</evidence>
<evidence type="ECO:0000256" key="1">
    <source>
        <dbReference type="ARBA" id="ARBA00001946"/>
    </source>
</evidence>
<gene>
    <name evidence="6" type="ORF">Q9291_02660</name>
</gene>
<name>A0ABT9JQB6_9PROT</name>